<dbReference type="PANTHER" id="PTHR11635">
    <property type="entry name" value="CAMP-DEPENDENT PROTEIN KINASE REGULATORY CHAIN"/>
    <property type="match status" value="1"/>
</dbReference>
<dbReference type="PROSITE" id="PS50042">
    <property type="entry name" value="CNMP_BINDING_3"/>
    <property type="match status" value="1"/>
</dbReference>
<reference evidence="2 3" key="1">
    <citation type="submission" date="2018-03" db="EMBL/GenBank/DDBJ databases">
        <title>Draft Genome Sequences of the Obligatory Marine Myxobacteria Enhygromyxa salina SWB005.</title>
        <authorList>
            <person name="Poehlein A."/>
            <person name="Moghaddam J.A."/>
            <person name="Harms H."/>
            <person name="Alanjari M."/>
            <person name="Koenig G.M."/>
            <person name="Daniel R."/>
            <person name="Schaeberle T.F."/>
        </authorList>
    </citation>
    <scope>NUCLEOTIDE SEQUENCE [LARGE SCALE GENOMIC DNA]</scope>
    <source>
        <strain evidence="2 3">SWB005</strain>
    </source>
</reference>
<dbReference type="AlphaFoldDB" id="A0A2S9XEP7"/>
<dbReference type="GO" id="GO:0005952">
    <property type="term" value="C:cAMP-dependent protein kinase complex"/>
    <property type="evidence" value="ECO:0007669"/>
    <property type="project" value="InterPro"/>
</dbReference>
<dbReference type="RefSeq" id="WP_106394830.1">
    <property type="nucleotide sequence ID" value="NZ_PVNK01000244.1"/>
</dbReference>
<sequence>MTSGLEEFGIVDDDAPIARAPEISGGKPVEASDKKTDPEQIKKALEGISLFTGLLPTHLDRIAKLAREYEYTRNEYVFHHGDEGDGLYLVLDGAIRISRNMSGMGEEALAVLRPGQHFGEMSLIDDDVPRSADALCHENARLLKLPKFDLRDLMFVDRELAYELLWRFVRGLSSRLRDSNDRLMMLTATSKF</sequence>
<dbReference type="Gene3D" id="2.60.120.10">
    <property type="entry name" value="Jelly Rolls"/>
    <property type="match status" value="1"/>
</dbReference>
<dbReference type="InterPro" id="IPR050503">
    <property type="entry name" value="cAMP-dep_PK_reg_su-like"/>
</dbReference>
<dbReference type="GO" id="GO:0005829">
    <property type="term" value="C:cytosol"/>
    <property type="evidence" value="ECO:0007669"/>
    <property type="project" value="TreeGrafter"/>
</dbReference>
<dbReference type="SUPFAM" id="SSF51206">
    <property type="entry name" value="cAMP-binding domain-like"/>
    <property type="match status" value="1"/>
</dbReference>
<proteinExistence type="predicted"/>
<dbReference type="CDD" id="cd00038">
    <property type="entry name" value="CAP_ED"/>
    <property type="match status" value="1"/>
</dbReference>
<keyword evidence="3" id="KW-1185">Reference proteome</keyword>
<evidence type="ECO:0000259" key="1">
    <source>
        <dbReference type="PROSITE" id="PS50042"/>
    </source>
</evidence>
<protein>
    <submittedName>
        <fullName evidence="2">cAMP receptor protein</fullName>
    </submittedName>
</protein>
<dbReference type="PANTHER" id="PTHR11635:SF152">
    <property type="entry name" value="CAMP-DEPENDENT PROTEIN KINASE TYPE I REGULATORY SUBUNIT-RELATED"/>
    <property type="match status" value="1"/>
</dbReference>
<evidence type="ECO:0000313" key="2">
    <source>
        <dbReference type="EMBL" id="PRP91342.1"/>
    </source>
</evidence>
<dbReference type="InterPro" id="IPR018490">
    <property type="entry name" value="cNMP-bd_dom_sf"/>
</dbReference>
<dbReference type="Pfam" id="PF00027">
    <property type="entry name" value="cNMP_binding"/>
    <property type="match status" value="1"/>
</dbReference>
<feature type="domain" description="Cyclic nucleotide-binding" evidence="1">
    <location>
        <begin position="50"/>
        <end position="171"/>
    </location>
</feature>
<name>A0A2S9XEP7_9BACT</name>
<dbReference type="Proteomes" id="UP000237968">
    <property type="component" value="Unassembled WGS sequence"/>
</dbReference>
<dbReference type="OrthoDB" id="9784809at2"/>
<keyword evidence="2" id="KW-0675">Receptor</keyword>
<dbReference type="SMART" id="SM00100">
    <property type="entry name" value="cNMP"/>
    <property type="match status" value="1"/>
</dbReference>
<dbReference type="EMBL" id="PVNK01000244">
    <property type="protein sequence ID" value="PRP91342.1"/>
    <property type="molecule type" value="Genomic_DNA"/>
</dbReference>
<gene>
    <name evidence="2" type="primary">crp_3</name>
    <name evidence="2" type="ORF">ENSA5_56080</name>
</gene>
<comment type="caution">
    <text evidence="2">The sequence shown here is derived from an EMBL/GenBank/DDBJ whole genome shotgun (WGS) entry which is preliminary data.</text>
</comment>
<accession>A0A2S9XEP7</accession>
<dbReference type="InterPro" id="IPR018488">
    <property type="entry name" value="cNMP-bd_CS"/>
</dbReference>
<dbReference type="InterPro" id="IPR014710">
    <property type="entry name" value="RmlC-like_jellyroll"/>
</dbReference>
<dbReference type="InterPro" id="IPR000595">
    <property type="entry name" value="cNMP-bd_dom"/>
</dbReference>
<organism evidence="2 3">
    <name type="scientific">Enhygromyxa salina</name>
    <dbReference type="NCBI Taxonomy" id="215803"/>
    <lineage>
        <taxon>Bacteria</taxon>
        <taxon>Pseudomonadati</taxon>
        <taxon>Myxococcota</taxon>
        <taxon>Polyangia</taxon>
        <taxon>Nannocystales</taxon>
        <taxon>Nannocystaceae</taxon>
        <taxon>Enhygromyxa</taxon>
    </lineage>
</organism>
<evidence type="ECO:0000313" key="3">
    <source>
        <dbReference type="Proteomes" id="UP000237968"/>
    </source>
</evidence>
<dbReference type="PROSITE" id="PS00889">
    <property type="entry name" value="CNMP_BINDING_2"/>
    <property type="match status" value="1"/>
</dbReference>